<accession>A1SXD2</accession>
<dbReference type="AlphaFoldDB" id="A1SXD2"/>
<proteinExistence type="predicted"/>
<reference evidence="1 2" key="1">
    <citation type="submission" date="2007-01" db="EMBL/GenBank/DDBJ databases">
        <title>Complete sequence of Psychromonas ingrahamii 37.</title>
        <authorList>
            <consortium name="US DOE Joint Genome Institute"/>
            <person name="Copeland A."/>
            <person name="Lucas S."/>
            <person name="Lapidus A."/>
            <person name="Barry K."/>
            <person name="Detter J.C."/>
            <person name="Glavina del Rio T."/>
            <person name="Hammon N."/>
            <person name="Israni S."/>
            <person name="Dalin E."/>
            <person name="Tice H."/>
            <person name="Pitluck S."/>
            <person name="Thompson L.S."/>
            <person name="Brettin T."/>
            <person name="Bruce D."/>
            <person name="Han C."/>
            <person name="Tapia R."/>
            <person name="Schmutz J."/>
            <person name="Larimer F."/>
            <person name="Land M."/>
            <person name="Hauser L."/>
            <person name="Kyrpides N."/>
            <person name="Ivanova N."/>
            <person name="Staley J."/>
            <person name="Richardson P."/>
        </authorList>
    </citation>
    <scope>NUCLEOTIDE SEQUENCE [LARGE SCALE GENOMIC DNA]</scope>
    <source>
        <strain evidence="1 2">37</strain>
    </source>
</reference>
<name>A1SXD2_PSYIN</name>
<evidence type="ECO:0000313" key="1">
    <source>
        <dbReference type="EMBL" id="ABM04147.1"/>
    </source>
</evidence>
<dbReference type="KEGG" id="pin:Ping_2415"/>
<protein>
    <submittedName>
        <fullName evidence="1">Uncharacterized protein</fullName>
    </submittedName>
</protein>
<sequence length="123" mass="13997">MRSAHQLPLFTMHRMHPINNTKRINKVIIFTIEVHPDGFAGVNFFEASDYKLNAFGISAMSVTYWGGKLQWNRRYVWVVRSLLTSAPYSTAIRRAQPAGCDHGSLYCKTVLYKKSGPDKSVMT</sequence>
<organism evidence="1 2">
    <name type="scientific">Psychromonas ingrahamii (strain DSM 17664 / CCUG 51855 / 37)</name>
    <dbReference type="NCBI Taxonomy" id="357804"/>
    <lineage>
        <taxon>Bacteria</taxon>
        <taxon>Pseudomonadati</taxon>
        <taxon>Pseudomonadota</taxon>
        <taxon>Gammaproteobacteria</taxon>
        <taxon>Alteromonadales</taxon>
        <taxon>Psychromonadaceae</taxon>
        <taxon>Psychromonas</taxon>
    </lineage>
</organism>
<dbReference type="HOGENOM" id="CLU_2013375_0_0_6"/>
<dbReference type="Proteomes" id="UP000000639">
    <property type="component" value="Chromosome"/>
</dbReference>
<dbReference type="STRING" id="357804.Ping_2415"/>
<evidence type="ECO:0000313" key="2">
    <source>
        <dbReference type="Proteomes" id="UP000000639"/>
    </source>
</evidence>
<dbReference type="EMBL" id="CP000510">
    <property type="protein sequence ID" value="ABM04147.1"/>
    <property type="molecule type" value="Genomic_DNA"/>
</dbReference>
<gene>
    <name evidence="1" type="ordered locus">Ping_2415</name>
</gene>
<keyword evidence="2" id="KW-1185">Reference proteome</keyword>